<feature type="region of interest" description="Disordered" evidence="1">
    <location>
        <begin position="1"/>
        <end position="56"/>
    </location>
</feature>
<gene>
    <name evidence="2" type="ORF">Amac_083450</name>
</gene>
<dbReference type="EMBL" id="BLAE01000064">
    <property type="protein sequence ID" value="GES14748.1"/>
    <property type="molecule type" value="Genomic_DNA"/>
</dbReference>
<protein>
    <submittedName>
        <fullName evidence="2">Uncharacterized protein</fullName>
    </submittedName>
</protein>
<accession>A0A5M3X9J9</accession>
<feature type="compositionally biased region" description="Low complexity" evidence="1">
    <location>
        <begin position="23"/>
        <end position="35"/>
    </location>
</feature>
<evidence type="ECO:0000313" key="2">
    <source>
        <dbReference type="EMBL" id="GES14748.1"/>
    </source>
</evidence>
<organism evidence="2 3">
    <name type="scientific">Acrocarpospora macrocephala</name>
    <dbReference type="NCBI Taxonomy" id="150177"/>
    <lineage>
        <taxon>Bacteria</taxon>
        <taxon>Bacillati</taxon>
        <taxon>Actinomycetota</taxon>
        <taxon>Actinomycetes</taxon>
        <taxon>Streptosporangiales</taxon>
        <taxon>Streptosporangiaceae</taxon>
        <taxon>Acrocarpospora</taxon>
    </lineage>
</organism>
<comment type="caution">
    <text evidence="2">The sequence shown here is derived from an EMBL/GenBank/DDBJ whole genome shotgun (WGS) entry which is preliminary data.</text>
</comment>
<sequence>MRDRPSAAVRTAGARWVGRNRSRGTATDSAATGTAPENTGAAMQPTPSAASCSSYASPDTLSQRVRLVIGMHAILIPADPVSESVTVLTS</sequence>
<dbReference type="Proteomes" id="UP000331127">
    <property type="component" value="Unassembled WGS sequence"/>
</dbReference>
<evidence type="ECO:0000313" key="3">
    <source>
        <dbReference type="Proteomes" id="UP000331127"/>
    </source>
</evidence>
<proteinExistence type="predicted"/>
<reference evidence="2 3" key="1">
    <citation type="submission" date="2019-10" db="EMBL/GenBank/DDBJ databases">
        <title>Whole genome shotgun sequence of Acrocarpospora macrocephala NBRC 16266.</title>
        <authorList>
            <person name="Ichikawa N."/>
            <person name="Kimura A."/>
            <person name="Kitahashi Y."/>
            <person name="Komaki H."/>
            <person name="Oguchi A."/>
        </authorList>
    </citation>
    <scope>NUCLEOTIDE SEQUENCE [LARGE SCALE GENOMIC DNA]</scope>
    <source>
        <strain evidence="2 3">NBRC 16266</strain>
    </source>
</reference>
<evidence type="ECO:0000256" key="1">
    <source>
        <dbReference type="SAM" id="MobiDB-lite"/>
    </source>
</evidence>
<dbReference type="AlphaFoldDB" id="A0A5M3X9J9"/>
<name>A0A5M3X9J9_9ACTN</name>
<dbReference type="RefSeq" id="WP_246269051.1">
    <property type="nucleotide sequence ID" value="NZ_BAAAHL010000007.1"/>
</dbReference>
<keyword evidence="3" id="KW-1185">Reference proteome</keyword>